<keyword evidence="2" id="KW-1185">Reference proteome</keyword>
<proteinExistence type="predicted"/>
<reference evidence="1 2" key="1">
    <citation type="submission" date="2023-01" db="EMBL/GenBank/DDBJ databases">
        <title>Analysis of 21 Apiospora genomes using comparative genomics revels a genus with tremendous synthesis potential of carbohydrate active enzymes and secondary metabolites.</title>
        <authorList>
            <person name="Sorensen T."/>
        </authorList>
    </citation>
    <scope>NUCLEOTIDE SEQUENCE [LARGE SCALE GENOMIC DNA]</scope>
    <source>
        <strain evidence="1 2">CBS 135458</strain>
    </source>
</reference>
<dbReference type="GeneID" id="92093983"/>
<sequence>MSYDPYYWSQNRWGANRFADRPSAYIRPGVVDWRSPGAGYPGYNPNDIRWRTAWADYNRQQKYQRDSAARLRPNNITAWAEQMRGWR</sequence>
<organism evidence="1 2">
    <name type="scientific">Apiospora phragmitis</name>
    <dbReference type="NCBI Taxonomy" id="2905665"/>
    <lineage>
        <taxon>Eukaryota</taxon>
        <taxon>Fungi</taxon>
        <taxon>Dikarya</taxon>
        <taxon>Ascomycota</taxon>
        <taxon>Pezizomycotina</taxon>
        <taxon>Sordariomycetes</taxon>
        <taxon>Xylariomycetidae</taxon>
        <taxon>Amphisphaeriales</taxon>
        <taxon>Apiosporaceae</taxon>
        <taxon>Apiospora</taxon>
    </lineage>
</organism>
<comment type="caution">
    <text evidence="1">The sequence shown here is derived from an EMBL/GenBank/DDBJ whole genome shotgun (WGS) entry which is preliminary data.</text>
</comment>
<dbReference type="Proteomes" id="UP001480595">
    <property type="component" value="Unassembled WGS sequence"/>
</dbReference>
<protein>
    <submittedName>
        <fullName evidence="1">Uncharacterized protein</fullName>
    </submittedName>
</protein>
<name>A0ABR1U6C2_9PEZI</name>
<evidence type="ECO:0000313" key="1">
    <source>
        <dbReference type="EMBL" id="KAK8054444.1"/>
    </source>
</evidence>
<dbReference type="RefSeq" id="XP_066713090.1">
    <property type="nucleotide sequence ID" value="XM_066860920.1"/>
</dbReference>
<evidence type="ECO:0000313" key="2">
    <source>
        <dbReference type="Proteomes" id="UP001480595"/>
    </source>
</evidence>
<accession>A0ABR1U6C2</accession>
<gene>
    <name evidence="1" type="ORF">PG994_009511</name>
</gene>
<dbReference type="EMBL" id="JAQQWL010000010">
    <property type="protein sequence ID" value="KAK8054444.1"/>
    <property type="molecule type" value="Genomic_DNA"/>
</dbReference>